<evidence type="ECO:0000313" key="11">
    <source>
        <dbReference type="EMBL" id="TCO14922.1"/>
    </source>
</evidence>
<evidence type="ECO:0000256" key="7">
    <source>
        <dbReference type="SAM" id="MobiDB-lite"/>
    </source>
</evidence>
<keyword evidence="1" id="KW-0229">DNA integration</keyword>
<dbReference type="InterPro" id="IPR004107">
    <property type="entry name" value="Integrase_SAM-like_N"/>
</dbReference>
<dbReference type="InterPro" id="IPR011010">
    <property type="entry name" value="DNA_brk_join_enz"/>
</dbReference>
<dbReference type="PANTHER" id="PTHR30349:SF91">
    <property type="entry name" value="INTA PROTEIN"/>
    <property type="match status" value="1"/>
</dbReference>
<dbReference type="InterPro" id="IPR002104">
    <property type="entry name" value="Integrase_catalytic"/>
</dbReference>
<evidence type="ECO:0000256" key="4">
    <source>
        <dbReference type="ARBA" id="ARBA00023163"/>
    </source>
</evidence>
<name>A0ABY2BBB7_9ACTN</name>
<dbReference type="Gene3D" id="1.10.10.10">
    <property type="entry name" value="Winged helix-like DNA-binding domain superfamily/Winged helix DNA-binding domain"/>
    <property type="match status" value="1"/>
</dbReference>
<feature type="region of interest" description="Disordered" evidence="7">
    <location>
        <begin position="245"/>
        <end position="266"/>
    </location>
</feature>
<evidence type="ECO:0000259" key="10">
    <source>
        <dbReference type="PROSITE" id="PS51900"/>
    </source>
</evidence>
<keyword evidence="4" id="KW-0804">Transcription</keyword>
<dbReference type="SUPFAM" id="SSF46785">
    <property type="entry name" value="Winged helix' DNA-binding domain"/>
    <property type="match status" value="1"/>
</dbReference>
<dbReference type="InterPro" id="IPR013762">
    <property type="entry name" value="Integrase-like_cat_sf"/>
</dbReference>
<evidence type="ECO:0000259" key="8">
    <source>
        <dbReference type="PROSITE" id="PS50949"/>
    </source>
</evidence>
<accession>A0ABY2BBB7</accession>
<dbReference type="PROSITE" id="PS50949">
    <property type="entry name" value="HTH_GNTR"/>
    <property type="match status" value="1"/>
</dbReference>
<dbReference type="InterPro" id="IPR036388">
    <property type="entry name" value="WH-like_DNA-bd_sf"/>
</dbReference>
<reference evidence="11 12" key="1">
    <citation type="journal article" date="2015" name="Stand. Genomic Sci.">
        <title>Genomic Encyclopedia of Bacterial and Archaeal Type Strains, Phase III: the genomes of soil and plant-associated and newly described type strains.</title>
        <authorList>
            <person name="Whitman W.B."/>
            <person name="Woyke T."/>
            <person name="Klenk H.P."/>
            <person name="Zhou Y."/>
            <person name="Lilburn T.G."/>
            <person name="Beck B.J."/>
            <person name="De Vos P."/>
            <person name="Vandamme P."/>
            <person name="Eisen J.A."/>
            <person name="Garrity G."/>
            <person name="Hugenholtz P."/>
            <person name="Kyrpides N.C."/>
        </authorList>
    </citation>
    <scope>NUCLEOTIDE SEQUENCE [LARGE SCALE GENOMIC DNA]</scope>
    <source>
        <strain evidence="11 12">VKM Ac-2538</strain>
    </source>
</reference>
<protein>
    <submittedName>
        <fullName evidence="11">Site-specific recombinase XerD</fullName>
    </submittedName>
</protein>
<keyword evidence="2" id="KW-0805">Transcription regulation</keyword>
<dbReference type="PROSITE" id="PS51898">
    <property type="entry name" value="TYR_RECOMBINASE"/>
    <property type="match status" value="1"/>
</dbReference>
<keyword evidence="12" id="KW-1185">Reference proteome</keyword>
<feature type="domain" description="Core-binding (CB)" evidence="10">
    <location>
        <begin position="67"/>
        <end position="163"/>
    </location>
</feature>
<dbReference type="InterPro" id="IPR044068">
    <property type="entry name" value="CB"/>
</dbReference>
<evidence type="ECO:0000256" key="2">
    <source>
        <dbReference type="ARBA" id="ARBA00023015"/>
    </source>
</evidence>
<feature type="compositionally biased region" description="Basic and acidic residues" evidence="7">
    <location>
        <begin position="255"/>
        <end position="266"/>
    </location>
</feature>
<organism evidence="11 12">
    <name type="scientific">Kribbella orskensis</name>
    <dbReference type="NCBI Taxonomy" id="2512216"/>
    <lineage>
        <taxon>Bacteria</taxon>
        <taxon>Bacillati</taxon>
        <taxon>Actinomycetota</taxon>
        <taxon>Actinomycetes</taxon>
        <taxon>Propionibacteriales</taxon>
        <taxon>Kribbellaceae</taxon>
        <taxon>Kribbella</taxon>
    </lineage>
</organism>
<dbReference type="InterPro" id="IPR010998">
    <property type="entry name" value="Integrase_recombinase_N"/>
</dbReference>
<feature type="domain" description="HTH gntR-type" evidence="8">
    <location>
        <begin position="400"/>
        <end position="469"/>
    </location>
</feature>
<proteinExistence type="predicted"/>
<evidence type="ECO:0000256" key="1">
    <source>
        <dbReference type="ARBA" id="ARBA00022908"/>
    </source>
</evidence>
<dbReference type="Proteomes" id="UP000295818">
    <property type="component" value="Unassembled WGS sequence"/>
</dbReference>
<comment type="caution">
    <text evidence="11">The sequence shown here is derived from an EMBL/GenBank/DDBJ whole genome shotgun (WGS) entry which is preliminary data.</text>
</comment>
<gene>
    <name evidence="11" type="ORF">EV644_11934</name>
</gene>
<dbReference type="Pfam" id="PF00392">
    <property type="entry name" value="GntR"/>
    <property type="match status" value="1"/>
</dbReference>
<dbReference type="InterPro" id="IPR000524">
    <property type="entry name" value="Tscrpt_reg_HTH_GntR"/>
</dbReference>
<dbReference type="SUPFAM" id="SSF56349">
    <property type="entry name" value="DNA breaking-rejoining enzymes"/>
    <property type="match status" value="1"/>
</dbReference>
<dbReference type="Pfam" id="PF00589">
    <property type="entry name" value="Phage_integrase"/>
    <property type="match status" value="1"/>
</dbReference>
<dbReference type="Pfam" id="PF14659">
    <property type="entry name" value="Phage_int_SAM_3"/>
    <property type="match status" value="1"/>
</dbReference>
<sequence>MAGRTGQRGHIENHGTRFRAVVYAGRDPLTGKKRYLKKTSDTEKQAQVELTKLLHQVDEQRQPRSGITVSHLIDKWFEVQEHEESTRKTYEGLVKNYIDPVFGSIQAAKLDAELLETFYARLRKCRKLCDSRKSRVTHECEPLSNSSVRQIHAILRGSLDRGVRWTYFAVNAAELASPPRAKKSTPDPPSAEEVAAILNEAWRDPDWGLLLWLVMVTGCRRGELCAVRWSDVDLDRKKIALERSVTRSNQSPTGLKEKRPKGDKERRLTLDPYTVGLLRAHRLATEGQCNELGTKMARDAFVFSLTPDHAEPIRPDTVTQRYRRLAIRNKLRSTRFHALRHYSATELLTGGVDLKTVSGRLGHQSGATTLRFYVAWQEATDGAAADTISNLIPRPETTPRWPHEIIAFDLRKAIADGTYPVGSSLPMNEDIRVKYKVATGTVSRAVHQLRDEGLLRVVSGKRPKVIAVPTPTA</sequence>
<feature type="domain" description="Tyr recombinase" evidence="9">
    <location>
        <begin position="184"/>
        <end position="386"/>
    </location>
</feature>
<dbReference type="Gene3D" id="1.10.150.130">
    <property type="match status" value="1"/>
</dbReference>
<dbReference type="Gene3D" id="1.10.443.10">
    <property type="entry name" value="Intergrase catalytic core"/>
    <property type="match status" value="1"/>
</dbReference>
<dbReference type="InterPro" id="IPR050090">
    <property type="entry name" value="Tyrosine_recombinase_XerCD"/>
</dbReference>
<keyword evidence="5" id="KW-0233">DNA recombination</keyword>
<dbReference type="PANTHER" id="PTHR30349">
    <property type="entry name" value="PHAGE INTEGRASE-RELATED"/>
    <property type="match status" value="1"/>
</dbReference>
<evidence type="ECO:0000259" key="9">
    <source>
        <dbReference type="PROSITE" id="PS51898"/>
    </source>
</evidence>
<dbReference type="PROSITE" id="PS51900">
    <property type="entry name" value="CB"/>
    <property type="match status" value="1"/>
</dbReference>
<keyword evidence="3 6" id="KW-0238">DNA-binding</keyword>
<evidence type="ECO:0000256" key="5">
    <source>
        <dbReference type="ARBA" id="ARBA00023172"/>
    </source>
</evidence>
<dbReference type="CDD" id="cd01189">
    <property type="entry name" value="INT_ICEBs1_C_like"/>
    <property type="match status" value="1"/>
</dbReference>
<evidence type="ECO:0000256" key="6">
    <source>
        <dbReference type="PROSITE-ProRule" id="PRU01248"/>
    </source>
</evidence>
<dbReference type="EMBL" id="SLWM01000019">
    <property type="protein sequence ID" value="TCO14922.1"/>
    <property type="molecule type" value="Genomic_DNA"/>
</dbReference>
<dbReference type="InterPro" id="IPR036390">
    <property type="entry name" value="WH_DNA-bd_sf"/>
</dbReference>
<evidence type="ECO:0000313" key="12">
    <source>
        <dbReference type="Proteomes" id="UP000295818"/>
    </source>
</evidence>
<evidence type="ECO:0000256" key="3">
    <source>
        <dbReference type="ARBA" id="ARBA00023125"/>
    </source>
</evidence>